<feature type="transmembrane region" description="Helical" evidence="7">
    <location>
        <begin position="172"/>
        <end position="196"/>
    </location>
</feature>
<feature type="transmembrane region" description="Helical" evidence="7">
    <location>
        <begin position="140"/>
        <end position="166"/>
    </location>
</feature>
<comment type="similarity">
    <text evidence="7">Belongs to the TRAP transporter large permease family.</text>
</comment>
<keyword evidence="5 7" id="KW-1133">Transmembrane helix</keyword>
<feature type="transmembrane region" description="Helical" evidence="7">
    <location>
        <begin position="96"/>
        <end position="119"/>
    </location>
</feature>
<evidence type="ECO:0000256" key="1">
    <source>
        <dbReference type="ARBA" id="ARBA00004429"/>
    </source>
</evidence>
<keyword evidence="4 7" id="KW-0812">Transmembrane</keyword>
<sequence>MNLASPFSLALVAITALAFLGLPIGHSMIAGSIFYLLLAGQDMGTAAEQLLNGMYSNYVILSVPLFILAAEFMNIGSMTDRLMAFCNALVGRFRGGLAHVNVLQSIIFAGMSGSAIADAAGTGRMMQVMMTRGGRYTPSYAAAVTAVSSVIGPIIPPSIPMVLYALVSDASIGFLFLGGVIPGLLMALSQMFIIAITARRKNFPVEKPVPIRKLPRITWNAFPSLMMPVVLLGGIYSGVMTPTEAAAVAAAYALIISAGLYRSVSWRDLYKSIAISARTTASIGMLIAGSLVFNYVVTVENIPEAVKALLAQWDLSPIGFLTLVNLLLLLLGCVLEGTAILLIVVPVFIPTAQALGIDLVHFGVVVVVNIMIGLITPPYGLLLFIMANISGEPLRAIVRDVLPFLLAMIVSLAILTFVPETVLWLPRLFGYQGQSAPLF</sequence>
<feature type="transmembrane region" description="Helical" evidence="7">
    <location>
        <begin position="12"/>
        <end position="38"/>
    </location>
</feature>
<keyword evidence="10" id="KW-1185">Reference proteome</keyword>
<feature type="transmembrane region" description="Helical" evidence="7">
    <location>
        <begin position="217"/>
        <end position="239"/>
    </location>
</feature>
<evidence type="ECO:0000256" key="2">
    <source>
        <dbReference type="ARBA" id="ARBA00022475"/>
    </source>
</evidence>
<comment type="subunit">
    <text evidence="7">The complex comprises the extracytoplasmic solute receptor protein and the two transmembrane proteins.</text>
</comment>
<dbReference type="PIRSF" id="PIRSF006066">
    <property type="entry name" value="HI0050"/>
    <property type="match status" value="1"/>
</dbReference>
<feature type="transmembrane region" description="Helical" evidence="7">
    <location>
        <begin position="276"/>
        <end position="298"/>
    </location>
</feature>
<dbReference type="Proteomes" id="UP000325684">
    <property type="component" value="Unassembled WGS sequence"/>
</dbReference>
<dbReference type="AlphaFoldDB" id="A0A5N3P854"/>
<comment type="function">
    <text evidence="7">Part of the tripartite ATP-independent periplasmic (TRAP) transport system.</text>
</comment>
<accession>A0A5N3P854</accession>
<feature type="transmembrane region" description="Helical" evidence="7">
    <location>
        <begin position="360"/>
        <end position="389"/>
    </location>
</feature>
<comment type="subcellular location">
    <subcellularLocation>
        <location evidence="1 7">Cell inner membrane</location>
        <topology evidence="1 7">Multi-pass membrane protein</topology>
    </subcellularLocation>
</comment>
<dbReference type="Pfam" id="PF06808">
    <property type="entry name" value="DctM"/>
    <property type="match status" value="1"/>
</dbReference>
<dbReference type="GO" id="GO:0005886">
    <property type="term" value="C:plasma membrane"/>
    <property type="evidence" value="ECO:0007669"/>
    <property type="project" value="UniProtKB-SubCell"/>
</dbReference>
<dbReference type="GO" id="GO:0022857">
    <property type="term" value="F:transmembrane transporter activity"/>
    <property type="evidence" value="ECO:0007669"/>
    <property type="project" value="UniProtKB-UniRule"/>
</dbReference>
<evidence type="ECO:0000259" key="8">
    <source>
        <dbReference type="Pfam" id="PF06808"/>
    </source>
</evidence>
<dbReference type="OrthoDB" id="7374726at2"/>
<dbReference type="PANTHER" id="PTHR33362">
    <property type="entry name" value="SIALIC ACID TRAP TRANSPORTER PERMEASE PROTEIN SIAT-RELATED"/>
    <property type="match status" value="1"/>
</dbReference>
<feature type="transmembrane region" description="Helical" evidence="7">
    <location>
        <begin position="245"/>
        <end position="264"/>
    </location>
</feature>
<evidence type="ECO:0000256" key="5">
    <source>
        <dbReference type="ARBA" id="ARBA00022989"/>
    </source>
</evidence>
<name>A0A5N3P854_9HYPH</name>
<dbReference type="EMBL" id="VCMV01000025">
    <property type="protein sequence ID" value="KAB0265912.1"/>
    <property type="molecule type" value="Genomic_DNA"/>
</dbReference>
<reference evidence="9 10" key="1">
    <citation type="journal article" date="2019" name="Microorganisms">
        <title>Genome Insights into the Novel Species Microvirga brassicacearum, a Rapeseed Endophyte with Biotechnological Potential.</title>
        <authorList>
            <person name="Jimenez-Gomez A."/>
            <person name="Saati-Santamaria Z."/>
            <person name="Igual J.M."/>
            <person name="Rivas R."/>
            <person name="Mateos P.F."/>
            <person name="Garcia-Fraile P."/>
        </authorList>
    </citation>
    <scope>NUCLEOTIDE SEQUENCE [LARGE SCALE GENOMIC DNA]</scope>
    <source>
        <strain evidence="9 10">CDVBN77</strain>
    </source>
</reference>
<protein>
    <recommendedName>
        <fullName evidence="7">TRAP transporter large permease protein</fullName>
    </recommendedName>
</protein>
<dbReference type="RefSeq" id="WP_150946217.1">
    <property type="nucleotide sequence ID" value="NZ_VCMV01000025.1"/>
</dbReference>
<feature type="domain" description="TRAP C4-dicarboxylate transport system permease DctM subunit" evidence="8">
    <location>
        <begin position="11"/>
        <end position="420"/>
    </location>
</feature>
<dbReference type="NCBIfam" id="TIGR00786">
    <property type="entry name" value="dctM"/>
    <property type="match status" value="1"/>
</dbReference>
<gene>
    <name evidence="9" type="ORF">FEZ63_15870</name>
</gene>
<evidence type="ECO:0000313" key="10">
    <source>
        <dbReference type="Proteomes" id="UP000325684"/>
    </source>
</evidence>
<dbReference type="InterPro" id="IPR004681">
    <property type="entry name" value="TRAP_DctM"/>
</dbReference>
<evidence type="ECO:0000256" key="3">
    <source>
        <dbReference type="ARBA" id="ARBA00022519"/>
    </source>
</evidence>
<proteinExistence type="inferred from homology"/>
<feature type="transmembrane region" description="Helical" evidence="7">
    <location>
        <begin position="318"/>
        <end position="348"/>
    </location>
</feature>
<evidence type="ECO:0000313" key="9">
    <source>
        <dbReference type="EMBL" id="KAB0265912.1"/>
    </source>
</evidence>
<keyword evidence="2" id="KW-1003">Cell membrane</keyword>
<evidence type="ECO:0000256" key="6">
    <source>
        <dbReference type="ARBA" id="ARBA00023136"/>
    </source>
</evidence>
<dbReference type="PANTHER" id="PTHR33362:SF3">
    <property type="entry name" value="SIALIC ACID TRAP TRANSPORTER PERMEASE PROTEIN SIAT"/>
    <property type="match status" value="1"/>
</dbReference>
<keyword evidence="3 7" id="KW-0997">Cell inner membrane</keyword>
<keyword evidence="6 7" id="KW-0472">Membrane</keyword>
<evidence type="ECO:0000256" key="4">
    <source>
        <dbReference type="ARBA" id="ARBA00022692"/>
    </source>
</evidence>
<keyword evidence="7" id="KW-0813">Transport</keyword>
<feature type="transmembrane region" description="Helical" evidence="7">
    <location>
        <begin position="58"/>
        <end position="76"/>
    </location>
</feature>
<organism evidence="9 10">
    <name type="scientific">Microvirga brassicacearum</name>
    <dbReference type="NCBI Taxonomy" id="2580413"/>
    <lineage>
        <taxon>Bacteria</taxon>
        <taxon>Pseudomonadati</taxon>
        <taxon>Pseudomonadota</taxon>
        <taxon>Alphaproteobacteria</taxon>
        <taxon>Hyphomicrobiales</taxon>
        <taxon>Methylobacteriaceae</taxon>
        <taxon>Microvirga</taxon>
    </lineage>
</organism>
<evidence type="ECO:0000256" key="7">
    <source>
        <dbReference type="RuleBase" id="RU369079"/>
    </source>
</evidence>
<comment type="caution">
    <text evidence="9">The sequence shown here is derived from an EMBL/GenBank/DDBJ whole genome shotgun (WGS) entry which is preliminary data.</text>
</comment>
<dbReference type="InterPro" id="IPR010656">
    <property type="entry name" value="DctM"/>
</dbReference>
<feature type="transmembrane region" description="Helical" evidence="7">
    <location>
        <begin position="401"/>
        <end position="425"/>
    </location>
</feature>